<evidence type="ECO:0000313" key="5">
    <source>
        <dbReference type="Proteomes" id="UP001153069"/>
    </source>
</evidence>
<reference evidence="4" key="1">
    <citation type="submission" date="2020-06" db="EMBL/GenBank/DDBJ databases">
        <authorList>
            <consortium name="Plant Systems Biology data submission"/>
        </authorList>
    </citation>
    <scope>NUCLEOTIDE SEQUENCE</scope>
    <source>
        <strain evidence="4">D6</strain>
    </source>
</reference>
<feature type="compositionally biased region" description="Low complexity" evidence="1">
    <location>
        <begin position="14"/>
        <end position="25"/>
    </location>
</feature>
<protein>
    <submittedName>
        <fullName evidence="4">Ubox</fullName>
    </submittedName>
</protein>
<keyword evidence="2" id="KW-0812">Transmembrane</keyword>
<sequence>MEEVARKEDEESESTTVVESTSFSDHSTEREDDTKPDGGNSEVLAAISIDIENGASEDCCRETYIPQLVCTKQTIFCPITKKPFKCAVVHPKDGISYEKEAVEERDGDTTFEYYPNRALMEFLDPATDSEKEVSLHLNEKGVFLCPITRDLFRDPVIDHEGNTFERTSIVGWIQKHGVSPITRNSLRVDQLYDNVTLLTVLVQEMEQQAERGLISDECGEINAWKRDMSSPSSFVAIQWETEPEQPNPQLEQPLQHAEPRTPRHQSDDNNTIRHWDRWHNRVGIAVSLVAIIAASILLFNCSSLIAVLVGLVLFCILYSCWTTVRQA</sequence>
<dbReference type="EMBL" id="CAICTM010000315">
    <property type="protein sequence ID" value="CAB9507673.1"/>
    <property type="molecule type" value="Genomic_DNA"/>
</dbReference>
<dbReference type="SUPFAM" id="SSF57850">
    <property type="entry name" value="RING/U-box"/>
    <property type="match status" value="1"/>
</dbReference>
<dbReference type="Pfam" id="PF04564">
    <property type="entry name" value="U-box"/>
    <property type="match status" value="1"/>
</dbReference>
<proteinExistence type="predicted"/>
<feature type="domain" description="U-box" evidence="3">
    <location>
        <begin position="142"/>
        <end position="209"/>
    </location>
</feature>
<keyword evidence="5" id="KW-1185">Reference proteome</keyword>
<feature type="region of interest" description="Disordered" evidence="1">
    <location>
        <begin position="245"/>
        <end position="269"/>
    </location>
</feature>
<feature type="compositionally biased region" description="Basic and acidic residues" evidence="1">
    <location>
        <begin position="257"/>
        <end position="269"/>
    </location>
</feature>
<feature type="region of interest" description="Disordered" evidence="1">
    <location>
        <begin position="1"/>
        <end position="41"/>
    </location>
</feature>
<dbReference type="Proteomes" id="UP001153069">
    <property type="component" value="Unassembled WGS sequence"/>
</dbReference>
<gene>
    <name evidence="4" type="ORF">SEMRO_316_G115440.1</name>
</gene>
<feature type="transmembrane region" description="Helical" evidence="2">
    <location>
        <begin position="282"/>
        <end position="299"/>
    </location>
</feature>
<feature type="compositionally biased region" description="Basic and acidic residues" evidence="1">
    <location>
        <begin position="26"/>
        <end position="36"/>
    </location>
</feature>
<dbReference type="InterPro" id="IPR013083">
    <property type="entry name" value="Znf_RING/FYVE/PHD"/>
</dbReference>
<keyword evidence="2" id="KW-0472">Membrane</keyword>
<dbReference type="OrthoDB" id="156568at2759"/>
<comment type="caution">
    <text evidence="4">The sequence shown here is derived from an EMBL/GenBank/DDBJ whole genome shotgun (WGS) entry which is preliminary data.</text>
</comment>
<dbReference type="PANTHER" id="PTHR46573">
    <property type="entry name" value="WD REPEAT, SAM AND U-BOX DOMAIN-CONTAINING PROTEIN 1"/>
    <property type="match status" value="1"/>
</dbReference>
<feature type="transmembrane region" description="Helical" evidence="2">
    <location>
        <begin position="305"/>
        <end position="324"/>
    </location>
</feature>
<dbReference type="Gene3D" id="3.30.40.10">
    <property type="entry name" value="Zinc/RING finger domain, C3HC4 (zinc finger)"/>
    <property type="match status" value="1"/>
</dbReference>
<accession>A0A9N8HER4</accession>
<keyword evidence="2" id="KW-1133">Transmembrane helix</keyword>
<evidence type="ECO:0000256" key="2">
    <source>
        <dbReference type="SAM" id="Phobius"/>
    </source>
</evidence>
<organism evidence="4 5">
    <name type="scientific">Seminavis robusta</name>
    <dbReference type="NCBI Taxonomy" id="568900"/>
    <lineage>
        <taxon>Eukaryota</taxon>
        <taxon>Sar</taxon>
        <taxon>Stramenopiles</taxon>
        <taxon>Ochrophyta</taxon>
        <taxon>Bacillariophyta</taxon>
        <taxon>Bacillariophyceae</taxon>
        <taxon>Bacillariophycidae</taxon>
        <taxon>Naviculales</taxon>
        <taxon>Naviculaceae</taxon>
        <taxon>Seminavis</taxon>
    </lineage>
</organism>
<dbReference type="CDD" id="cd16655">
    <property type="entry name" value="RING-Ubox_WDSUB1-like"/>
    <property type="match status" value="1"/>
</dbReference>
<evidence type="ECO:0000256" key="1">
    <source>
        <dbReference type="SAM" id="MobiDB-lite"/>
    </source>
</evidence>
<name>A0A9N8HER4_9STRA</name>
<dbReference type="GO" id="GO:0016567">
    <property type="term" value="P:protein ubiquitination"/>
    <property type="evidence" value="ECO:0007669"/>
    <property type="project" value="InterPro"/>
</dbReference>
<dbReference type="InterPro" id="IPR052085">
    <property type="entry name" value="WD-SAM-U-box"/>
</dbReference>
<dbReference type="InterPro" id="IPR003613">
    <property type="entry name" value="Ubox_domain"/>
</dbReference>
<evidence type="ECO:0000313" key="4">
    <source>
        <dbReference type="EMBL" id="CAB9507673.1"/>
    </source>
</evidence>
<dbReference type="AlphaFoldDB" id="A0A9N8HER4"/>
<dbReference type="GO" id="GO:0004842">
    <property type="term" value="F:ubiquitin-protein transferase activity"/>
    <property type="evidence" value="ECO:0007669"/>
    <property type="project" value="InterPro"/>
</dbReference>
<evidence type="ECO:0000259" key="3">
    <source>
        <dbReference type="SMART" id="SM00504"/>
    </source>
</evidence>
<dbReference type="PANTHER" id="PTHR46573:SF1">
    <property type="entry name" value="WD REPEAT, SAM AND U-BOX DOMAIN-CONTAINING PROTEIN 1"/>
    <property type="match status" value="1"/>
</dbReference>
<dbReference type="SMART" id="SM00504">
    <property type="entry name" value="Ubox"/>
    <property type="match status" value="1"/>
</dbReference>